<evidence type="ECO:0000256" key="1">
    <source>
        <dbReference type="SAM" id="MobiDB-lite"/>
    </source>
</evidence>
<dbReference type="GO" id="GO:0004674">
    <property type="term" value="F:protein serine/threonine kinase activity"/>
    <property type="evidence" value="ECO:0007669"/>
    <property type="project" value="TreeGrafter"/>
</dbReference>
<feature type="domain" description="Protein kinase" evidence="2">
    <location>
        <begin position="358"/>
        <end position="627"/>
    </location>
</feature>
<dbReference type="SMART" id="SM00220">
    <property type="entry name" value="S_TKc"/>
    <property type="match status" value="1"/>
</dbReference>
<dbReference type="Pfam" id="PF07714">
    <property type="entry name" value="PK_Tyr_Ser-Thr"/>
    <property type="match status" value="1"/>
</dbReference>
<feature type="region of interest" description="Disordered" evidence="1">
    <location>
        <begin position="195"/>
        <end position="248"/>
    </location>
</feature>
<organism evidence="3 4">
    <name type="scientific">Ceriporiopsis subvermispora (strain B)</name>
    <name type="common">White-rot fungus</name>
    <name type="synonym">Gelatoporia subvermispora</name>
    <dbReference type="NCBI Taxonomy" id="914234"/>
    <lineage>
        <taxon>Eukaryota</taxon>
        <taxon>Fungi</taxon>
        <taxon>Dikarya</taxon>
        <taxon>Basidiomycota</taxon>
        <taxon>Agaricomycotina</taxon>
        <taxon>Agaricomycetes</taxon>
        <taxon>Polyporales</taxon>
        <taxon>Gelatoporiaceae</taxon>
        <taxon>Gelatoporia</taxon>
    </lineage>
</organism>
<sequence>MSWPARHKGQILPFVPSSPRGTDSWKRTHQRVAEASSTVLGSSVDETCSVDNAILRVEGQSTQGLLETSRTLLRLIWNVLQLIEINRPACASLVERCASALLAVRQEIADIGEGAEHTVDAPLTKLVESFVLVHSYLQIHCQHQPLEQYLPRSADRRALHACDNAVDEALKLFDRKIQLRTVKLMLSAELKRRKDTEDEVESVLRPTKGTLQPSRNSRRLSLATGEILTPPPTDNSEPPSRDSLLTDSSEAWVDSPHDLSSEEFALKELVELAIQPRDAGATQILKKVPSHGTFKVWVDELGLEEVKAAVERLDWFLDSLSENDSYLRRLSFAVLRSLCIKHNAYPESFILDATSVRKHSDHPEALGGSAQVWRGDYNGRNVGIKVFPVASRDSMDPRVLKTFCKEAVVWKYLRHPNITPFYGVNTTLFPLCFVCEWMTRGTIMGYLRQRPGANRIKLLIDIAEGLAYLHDMGVLHGDLKGANILINESHDACISDFGLAALSHDSQMSFMTETSVAAGSTRWMPPEILDPEQFGLERSHLSKQSDIYSFSMVMWEVFTGLVPFHQYARDPTVINKIMSGSRPSRLQAAAALGLCDALWTLMAQCWSESWQERPAVAILLDQLHRQMSEVYEHPMHWPLLDV</sequence>
<dbReference type="Gene3D" id="1.10.510.10">
    <property type="entry name" value="Transferase(Phosphotransferase) domain 1"/>
    <property type="match status" value="1"/>
</dbReference>
<name>M2PAX7_CERS8</name>
<dbReference type="SUPFAM" id="SSF56112">
    <property type="entry name" value="Protein kinase-like (PK-like)"/>
    <property type="match status" value="1"/>
</dbReference>
<dbReference type="PROSITE" id="PS00108">
    <property type="entry name" value="PROTEIN_KINASE_ST"/>
    <property type="match status" value="1"/>
</dbReference>
<dbReference type="CDD" id="cd21037">
    <property type="entry name" value="MLKL_NTD"/>
    <property type="match status" value="1"/>
</dbReference>
<dbReference type="AlphaFoldDB" id="M2PAX7"/>
<dbReference type="GO" id="GO:0005524">
    <property type="term" value="F:ATP binding"/>
    <property type="evidence" value="ECO:0007669"/>
    <property type="project" value="InterPro"/>
</dbReference>
<dbReference type="Proteomes" id="UP000016930">
    <property type="component" value="Unassembled WGS sequence"/>
</dbReference>
<dbReference type="InterPro" id="IPR001245">
    <property type="entry name" value="Ser-Thr/Tyr_kinase_cat_dom"/>
</dbReference>
<dbReference type="PANTHER" id="PTHR44329:SF214">
    <property type="entry name" value="PROTEIN KINASE DOMAIN-CONTAINING PROTEIN"/>
    <property type="match status" value="1"/>
</dbReference>
<dbReference type="InterPro" id="IPR059179">
    <property type="entry name" value="MLKL-like_MCAfunc"/>
</dbReference>
<accession>M2PAX7</accession>
<dbReference type="STRING" id="914234.M2PAX7"/>
<evidence type="ECO:0000313" key="3">
    <source>
        <dbReference type="EMBL" id="EMD32699.1"/>
    </source>
</evidence>
<dbReference type="PANTHER" id="PTHR44329">
    <property type="entry name" value="SERINE/THREONINE-PROTEIN KINASE TNNI3K-RELATED"/>
    <property type="match status" value="1"/>
</dbReference>
<dbReference type="EMBL" id="KB445809">
    <property type="protein sequence ID" value="EMD32699.1"/>
    <property type="molecule type" value="Genomic_DNA"/>
</dbReference>
<gene>
    <name evidence="3" type="ORF">CERSUDRAFT_87728</name>
</gene>
<dbReference type="InterPro" id="IPR011009">
    <property type="entry name" value="Kinase-like_dom_sf"/>
</dbReference>
<feature type="compositionally biased region" description="Polar residues" evidence="1">
    <location>
        <begin position="234"/>
        <end position="248"/>
    </location>
</feature>
<dbReference type="OrthoDB" id="4062651at2759"/>
<dbReference type="InterPro" id="IPR008271">
    <property type="entry name" value="Ser/Thr_kinase_AS"/>
</dbReference>
<dbReference type="PROSITE" id="PS50011">
    <property type="entry name" value="PROTEIN_KINASE_DOM"/>
    <property type="match status" value="1"/>
</dbReference>
<evidence type="ECO:0000313" key="4">
    <source>
        <dbReference type="Proteomes" id="UP000016930"/>
    </source>
</evidence>
<feature type="region of interest" description="Disordered" evidence="1">
    <location>
        <begin position="1"/>
        <end position="26"/>
    </location>
</feature>
<proteinExistence type="predicted"/>
<reference evidence="3 4" key="1">
    <citation type="journal article" date="2012" name="Proc. Natl. Acad. Sci. U.S.A.">
        <title>Comparative genomics of Ceriporiopsis subvermispora and Phanerochaete chrysosporium provide insight into selective ligninolysis.</title>
        <authorList>
            <person name="Fernandez-Fueyo E."/>
            <person name="Ruiz-Duenas F.J."/>
            <person name="Ferreira P."/>
            <person name="Floudas D."/>
            <person name="Hibbett D.S."/>
            <person name="Canessa P."/>
            <person name="Larrondo L.F."/>
            <person name="James T.Y."/>
            <person name="Seelenfreund D."/>
            <person name="Lobos S."/>
            <person name="Polanco R."/>
            <person name="Tello M."/>
            <person name="Honda Y."/>
            <person name="Watanabe T."/>
            <person name="Watanabe T."/>
            <person name="Ryu J.S."/>
            <person name="Kubicek C.P."/>
            <person name="Schmoll M."/>
            <person name="Gaskell J."/>
            <person name="Hammel K.E."/>
            <person name="St John F.J."/>
            <person name="Vanden Wymelenberg A."/>
            <person name="Sabat G."/>
            <person name="Splinter BonDurant S."/>
            <person name="Syed K."/>
            <person name="Yadav J.S."/>
            <person name="Doddapaneni H."/>
            <person name="Subramanian V."/>
            <person name="Lavin J.L."/>
            <person name="Oguiza J.A."/>
            <person name="Perez G."/>
            <person name="Pisabarro A.G."/>
            <person name="Ramirez L."/>
            <person name="Santoyo F."/>
            <person name="Master E."/>
            <person name="Coutinho P.M."/>
            <person name="Henrissat B."/>
            <person name="Lombard V."/>
            <person name="Magnuson J.K."/>
            <person name="Kuees U."/>
            <person name="Hori C."/>
            <person name="Igarashi K."/>
            <person name="Samejima M."/>
            <person name="Held B.W."/>
            <person name="Barry K.W."/>
            <person name="LaButti K.M."/>
            <person name="Lapidus A."/>
            <person name="Lindquist E.A."/>
            <person name="Lucas S.M."/>
            <person name="Riley R."/>
            <person name="Salamov A.A."/>
            <person name="Hoffmeister D."/>
            <person name="Schwenk D."/>
            <person name="Hadar Y."/>
            <person name="Yarden O."/>
            <person name="de Vries R.P."/>
            <person name="Wiebenga A."/>
            <person name="Stenlid J."/>
            <person name="Eastwood D."/>
            <person name="Grigoriev I.V."/>
            <person name="Berka R.M."/>
            <person name="Blanchette R.A."/>
            <person name="Kersten P."/>
            <person name="Martinez A.T."/>
            <person name="Vicuna R."/>
            <person name="Cullen D."/>
        </authorList>
    </citation>
    <scope>NUCLEOTIDE SEQUENCE [LARGE SCALE GENOMIC DNA]</scope>
    <source>
        <strain evidence="3 4">B</strain>
    </source>
</reference>
<protein>
    <recommendedName>
        <fullName evidence="2">Protein kinase domain-containing protein</fullName>
    </recommendedName>
</protein>
<dbReference type="InterPro" id="IPR000719">
    <property type="entry name" value="Prot_kinase_dom"/>
</dbReference>
<keyword evidence="4" id="KW-1185">Reference proteome</keyword>
<dbReference type="InterPro" id="IPR051681">
    <property type="entry name" value="Ser/Thr_Kinases-Pseudokinases"/>
</dbReference>
<evidence type="ECO:0000259" key="2">
    <source>
        <dbReference type="PROSITE" id="PS50011"/>
    </source>
</evidence>
<dbReference type="HOGENOM" id="CLU_426406_0_0_1"/>